<comment type="caution">
    <text evidence="5">The sequence shown here is derived from an EMBL/GenBank/DDBJ whole genome shotgun (WGS) entry which is preliminary data.</text>
</comment>
<dbReference type="EMBL" id="BARU01007908">
    <property type="protein sequence ID" value="GAH34085.1"/>
    <property type="molecule type" value="Genomic_DNA"/>
</dbReference>
<dbReference type="InterPro" id="IPR000209">
    <property type="entry name" value="Peptidase_S8/S53_dom"/>
</dbReference>
<dbReference type="InterPro" id="IPR015500">
    <property type="entry name" value="Peptidase_S8_subtilisin-rel"/>
</dbReference>
<dbReference type="InterPro" id="IPR023827">
    <property type="entry name" value="Peptidase_S8_Asp-AS"/>
</dbReference>
<dbReference type="SUPFAM" id="SSF52743">
    <property type="entry name" value="Subtilisin-like"/>
    <property type="match status" value="1"/>
</dbReference>
<feature type="domain" description="Peptidase S8/S53" evidence="4">
    <location>
        <begin position="46"/>
        <end position="128"/>
    </location>
</feature>
<keyword evidence="1" id="KW-0645">Protease</keyword>
<evidence type="ECO:0000256" key="2">
    <source>
        <dbReference type="ARBA" id="ARBA00022801"/>
    </source>
</evidence>
<accession>X1FNK3</accession>
<dbReference type="Pfam" id="PF00082">
    <property type="entry name" value="Peptidase_S8"/>
    <property type="match status" value="1"/>
</dbReference>
<dbReference type="GO" id="GO:0004252">
    <property type="term" value="F:serine-type endopeptidase activity"/>
    <property type="evidence" value="ECO:0007669"/>
    <property type="project" value="InterPro"/>
</dbReference>
<name>X1FNK3_9ZZZZ</name>
<keyword evidence="2" id="KW-0378">Hydrolase</keyword>
<dbReference type="Gene3D" id="3.40.50.200">
    <property type="entry name" value="Peptidase S8/S53 domain"/>
    <property type="match status" value="1"/>
</dbReference>
<organism evidence="5">
    <name type="scientific">marine sediment metagenome</name>
    <dbReference type="NCBI Taxonomy" id="412755"/>
    <lineage>
        <taxon>unclassified sequences</taxon>
        <taxon>metagenomes</taxon>
        <taxon>ecological metagenomes</taxon>
    </lineage>
</organism>
<sequence length="144" mass="15653">MKLKLELLVVTLLPLMLQQQIFTPLQLLSMIGLVDLQSLTVPPLYGQGSSIAVLDTGMRITHEQLGGMVVFSKNYTSDTTEDSFDHGTGVASIIHAVAPLSGILNMKVNDDKGDGTSEEVVEAIEDCIDLVEIESSIALFWFET</sequence>
<dbReference type="PRINTS" id="PR00723">
    <property type="entry name" value="SUBTILISIN"/>
</dbReference>
<dbReference type="InterPro" id="IPR036852">
    <property type="entry name" value="Peptidase_S8/S53_dom_sf"/>
</dbReference>
<keyword evidence="3" id="KW-0720">Serine protease</keyword>
<evidence type="ECO:0000256" key="3">
    <source>
        <dbReference type="ARBA" id="ARBA00022825"/>
    </source>
</evidence>
<gene>
    <name evidence="5" type="ORF">S03H2_15539</name>
</gene>
<dbReference type="PROSITE" id="PS51892">
    <property type="entry name" value="SUBTILASE"/>
    <property type="match status" value="1"/>
</dbReference>
<evidence type="ECO:0000256" key="1">
    <source>
        <dbReference type="ARBA" id="ARBA00022670"/>
    </source>
</evidence>
<evidence type="ECO:0000313" key="5">
    <source>
        <dbReference type="EMBL" id="GAH34085.1"/>
    </source>
</evidence>
<evidence type="ECO:0000259" key="4">
    <source>
        <dbReference type="Pfam" id="PF00082"/>
    </source>
</evidence>
<dbReference type="GO" id="GO:0006508">
    <property type="term" value="P:proteolysis"/>
    <property type="evidence" value="ECO:0007669"/>
    <property type="project" value="UniProtKB-KW"/>
</dbReference>
<dbReference type="PROSITE" id="PS00136">
    <property type="entry name" value="SUBTILASE_ASP"/>
    <property type="match status" value="1"/>
</dbReference>
<proteinExistence type="predicted"/>
<reference evidence="5" key="1">
    <citation type="journal article" date="2014" name="Front. Microbiol.">
        <title>High frequency of phylogenetically diverse reductive dehalogenase-homologous genes in deep subseafloor sedimentary metagenomes.</title>
        <authorList>
            <person name="Kawai M."/>
            <person name="Futagami T."/>
            <person name="Toyoda A."/>
            <person name="Takaki Y."/>
            <person name="Nishi S."/>
            <person name="Hori S."/>
            <person name="Arai W."/>
            <person name="Tsubouchi T."/>
            <person name="Morono Y."/>
            <person name="Uchiyama I."/>
            <person name="Ito T."/>
            <person name="Fujiyama A."/>
            <person name="Inagaki F."/>
            <person name="Takami H."/>
        </authorList>
    </citation>
    <scope>NUCLEOTIDE SEQUENCE</scope>
    <source>
        <strain evidence="5">Expedition CK06-06</strain>
    </source>
</reference>
<dbReference type="AlphaFoldDB" id="X1FNK3"/>
<protein>
    <recommendedName>
        <fullName evidence="4">Peptidase S8/S53 domain-containing protein</fullName>
    </recommendedName>
</protein>